<dbReference type="Gene3D" id="1.20.1560.10">
    <property type="entry name" value="ABC transporter type 1, transmembrane domain"/>
    <property type="match status" value="2"/>
</dbReference>
<comment type="similarity">
    <text evidence="11">Belongs to the ABC transporter superfamily. Lipid exporter (TC 3.A.1.106) family.</text>
</comment>
<organism evidence="17 18">
    <name type="scientific">Brevibacterium paucivorans</name>
    <dbReference type="NCBI Taxonomy" id="170994"/>
    <lineage>
        <taxon>Bacteria</taxon>
        <taxon>Bacillati</taxon>
        <taxon>Actinomycetota</taxon>
        <taxon>Actinomycetes</taxon>
        <taxon>Micrococcales</taxon>
        <taxon>Brevibacteriaceae</taxon>
        <taxon>Brevibacterium</taxon>
    </lineage>
</organism>
<dbReference type="EMBL" id="JAFBCP010000001">
    <property type="protein sequence ID" value="MBM7817296.1"/>
    <property type="molecule type" value="Genomic_DNA"/>
</dbReference>
<feature type="domain" description="ABC transmembrane type-1" evidence="15">
    <location>
        <begin position="654"/>
        <end position="914"/>
    </location>
</feature>
<dbReference type="GO" id="GO:0005524">
    <property type="term" value="F:ATP binding"/>
    <property type="evidence" value="ECO:0007669"/>
    <property type="project" value="UniProtKB-KW"/>
</dbReference>
<protein>
    <submittedName>
        <fullName evidence="17">ABC transporter permease</fullName>
    </submittedName>
    <submittedName>
        <fullName evidence="16">ATP-binding cassette subfamily B protein</fullName>
    </submittedName>
</protein>
<keyword evidence="7 16" id="KW-0067">ATP-binding</keyword>
<evidence type="ECO:0000256" key="10">
    <source>
        <dbReference type="ARBA" id="ARBA00023455"/>
    </source>
</evidence>
<dbReference type="Gene3D" id="3.40.50.300">
    <property type="entry name" value="P-loop containing nucleotide triphosphate hydrolases"/>
    <property type="match status" value="2"/>
</dbReference>
<keyword evidence="5 13" id="KW-0812">Transmembrane</keyword>
<evidence type="ECO:0000313" key="17">
    <source>
        <dbReference type="EMBL" id="PMD06553.1"/>
    </source>
</evidence>
<dbReference type="GO" id="GO:0016887">
    <property type="term" value="F:ATP hydrolysis activity"/>
    <property type="evidence" value="ECO:0007669"/>
    <property type="project" value="InterPro"/>
</dbReference>
<evidence type="ECO:0000256" key="6">
    <source>
        <dbReference type="ARBA" id="ARBA00022741"/>
    </source>
</evidence>
<feature type="transmembrane region" description="Helical" evidence="13">
    <location>
        <begin position="61"/>
        <end position="80"/>
    </location>
</feature>
<dbReference type="Proteomes" id="UP000809290">
    <property type="component" value="Unassembled WGS sequence"/>
</dbReference>
<reference evidence="17 18" key="1">
    <citation type="submission" date="2017-09" db="EMBL/GenBank/DDBJ databases">
        <title>Bacterial strain isolated from the female urinary microbiota.</title>
        <authorList>
            <person name="Thomas-White K."/>
            <person name="Kumar N."/>
            <person name="Forster S."/>
            <person name="Putonti C."/>
            <person name="Lawley T."/>
            <person name="Wolfe A.J."/>
        </authorList>
    </citation>
    <scope>NUCLEOTIDE SEQUENCE [LARGE SCALE GENOMIC DNA]</scope>
    <source>
        <strain evidence="17 18">UMB1301</strain>
    </source>
</reference>
<keyword evidence="6" id="KW-0547">Nucleotide-binding</keyword>
<comment type="subcellular location">
    <subcellularLocation>
        <location evidence="1">Cell inner membrane</location>
        <topology evidence="1">Multi-pass membrane protein</topology>
    </subcellularLocation>
</comment>
<sequence>MPDHVQASGQQRIAHTIGRRKGALIASAILAIVGALLGLAPYLIVHLVATELFLSDEPDRFALITLAVWAALAVIAKVVFKALANAVSHNAAYRILADLRVALAERLARMPLGRVRARSAGHLKKVLQDDVEQLELGLSHAIPDIAAAIAVPVASIIVMFIMGWQVGVAAVLVVVLAVALIVWGVNRSAGFAEQESTIKADLNTSVISYLRGMRVLRGFLAGRAGHGATDAAIAATADIENRKEARGKWQAVASTALSSSPVLLILPVGLWCTAQGIISPATLVFFLLVGTGFAQPLMGLLISLAVLQYQVEAGLKNIAEILDEPDLPVPNEAHEPEGFALELRNVWFRYDDDEPDVLSDVNLDIPENTSLAIVGPSGGGKSTLLGLLARFHDVSEGSVRLGGVDVRDLDPVELMRRVAYVQQDDYLFADTIMENIRMARPGASDDEVIAAADRARVSQFVAELPEGWHTVLPAGGGQLSGGQRQRLSVARALLKGAKIVLLDEATAFLDAESESAVNEALAELRASATMITVAHRLGTIASHDRIAYLAEGCIVHCAPHDEMMQDCPDYAELWSDYLDAQGWQLTGGAGETGIHADRSERSSDASDIDRSANRDRELGETPRVHGLGSMNPVRQWLAMLGHQRRDLWRGGLWLIIADGMLTSAPIVVVVLALLDVLGGEPSAGAWWRHGLMLLGIFLLRWFIGVGLASTWWPKANRAWMQLRRSVLGHLRRIPLGEYDRLDVGRTATLVVSDLPLVDFINLPAKIIVGLLQPLLAAVVLFIFDWRLAVAALVGVPVFGVLLWVSDRVEKNVLTRVMQVRSRASGDLLEFVQGTAVIRANPDAPQAGRYRATVEELRRRSVAMAVRTSPLTSLASAVLELGFAALIWVVCLRHLDGGLPQQIALLMLVVSLSLYRPYQEMLELSSYRHLQGRIAEHIGELWDIEPLPEGHLEAPVHAENGVPVELRDVGFSYRDGHRVLDGASMIARPDTVTALVGPSGSGKSTVANLVARFWDVDDGSVRFGDTDVRDLTSAGLAAQVTTVYQDVYLFPATVRDNLTMGTAISDDNLWHALELAQAHDFVAAMPGGLDAMIDEAGGNLSGGQRQRLSIARALVKDAPVLLLDEAVASVDPRTEVRIQRAISSLVAGRTVMIIAHRLNTIRSSECIVVLSEHGVETTGTHEQLLSSSPTYQRLWRAHEFATASAGVVSTPAFPVGDPGKDPR</sequence>
<evidence type="ECO:0000256" key="2">
    <source>
        <dbReference type="ARBA" id="ARBA00022448"/>
    </source>
</evidence>
<keyword evidence="4" id="KW-0997">Cell inner membrane</keyword>
<feature type="transmembrane region" description="Helical" evidence="13">
    <location>
        <begin position="686"/>
        <end position="712"/>
    </location>
</feature>
<dbReference type="InterPro" id="IPR003593">
    <property type="entry name" value="AAA+_ATPase"/>
</dbReference>
<dbReference type="EMBL" id="PNHK01000001">
    <property type="protein sequence ID" value="PMD06553.1"/>
    <property type="molecule type" value="Genomic_DNA"/>
</dbReference>
<dbReference type="Pfam" id="PF00664">
    <property type="entry name" value="ABC_membrane"/>
    <property type="match status" value="2"/>
</dbReference>
<keyword evidence="3" id="KW-1003">Cell membrane</keyword>
<comment type="similarity">
    <text evidence="10">Belongs to the ABC transporter superfamily. Siderophore-Fe(3+) uptake transporter (SIUT) (TC 3.A.1.21) family.</text>
</comment>
<feature type="transmembrane region" description="Helical" evidence="13">
    <location>
        <begin position="283"/>
        <end position="307"/>
    </location>
</feature>
<evidence type="ECO:0000313" key="16">
    <source>
        <dbReference type="EMBL" id="MBM7817296.1"/>
    </source>
</evidence>
<dbReference type="FunFam" id="3.40.50.300:FF:000299">
    <property type="entry name" value="ABC transporter ATP-binding protein/permease"/>
    <property type="match status" value="1"/>
</dbReference>
<dbReference type="FunFam" id="3.40.50.300:FF:000221">
    <property type="entry name" value="Multidrug ABC transporter ATP-binding protein"/>
    <property type="match status" value="1"/>
</dbReference>
<dbReference type="PANTHER" id="PTHR24221">
    <property type="entry name" value="ATP-BINDING CASSETTE SUB-FAMILY B"/>
    <property type="match status" value="1"/>
</dbReference>
<evidence type="ECO:0000256" key="1">
    <source>
        <dbReference type="ARBA" id="ARBA00004429"/>
    </source>
</evidence>
<feature type="transmembrane region" description="Helical" evidence="13">
    <location>
        <begin position="251"/>
        <end position="271"/>
    </location>
</feature>
<dbReference type="PROSITE" id="PS50893">
    <property type="entry name" value="ABC_TRANSPORTER_2"/>
    <property type="match status" value="2"/>
</dbReference>
<evidence type="ECO:0000256" key="13">
    <source>
        <dbReference type="SAM" id="Phobius"/>
    </source>
</evidence>
<evidence type="ECO:0000256" key="12">
    <source>
        <dbReference type="SAM" id="MobiDB-lite"/>
    </source>
</evidence>
<evidence type="ECO:0000313" key="18">
    <source>
        <dbReference type="Proteomes" id="UP000235598"/>
    </source>
</evidence>
<dbReference type="PROSITE" id="PS00211">
    <property type="entry name" value="ABC_TRANSPORTER_1"/>
    <property type="match status" value="2"/>
</dbReference>
<keyword evidence="8 13" id="KW-1133">Transmembrane helix</keyword>
<dbReference type="InterPro" id="IPR017871">
    <property type="entry name" value="ABC_transporter-like_CS"/>
</dbReference>
<evidence type="ECO:0000256" key="11">
    <source>
        <dbReference type="ARBA" id="ARBA00061644"/>
    </source>
</evidence>
<keyword evidence="19" id="KW-1185">Reference proteome</keyword>
<dbReference type="SMART" id="SM00382">
    <property type="entry name" value="AAA"/>
    <property type="match status" value="2"/>
</dbReference>
<reference evidence="16 19" key="2">
    <citation type="submission" date="2021-01" db="EMBL/GenBank/DDBJ databases">
        <title>Sequencing the genomes of 1000 actinobacteria strains.</title>
        <authorList>
            <person name="Klenk H.-P."/>
        </authorList>
    </citation>
    <scope>NUCLEOTIDE SEQUENCE [LARGE SCALE GENOMIC DNA]</scope>
    <source>
        <strain evidence="16 19">DSM 13657</strain>
    </source>
</reference>
<dbReference type="GO" id="GO:0034040">
    <property type="term" value="F:ATPase-coupled lipid transmembrane transporter activity"/>
    <property type="evidence" value="ECO:0007669"/>
    <property type="project" value="TreeGrafter"/>
</dbReference>
<evidence type="ECO:0000256" key="9">
    <source>
        <dbReference type="ARBA" id="ARBA00023136"/>
    </source>
</evidence>
<feature type="compositionally biased region" description="Basic and acidic residues" evidence="12">
    <location>
        <begin position="594"/>
        <end position="623"/>
    </location>
</feature>
<dbReference type="InterPro" id="IPR003439">
    <property type="entry name" value="ABC_transporter-like_ATP-bd"/>
</dbReference>
<proteinExistence type="inferred from homology"/>
<dbReference type="InterPro" id="IPR027417">
    <property type="entry name" value="P-loop_NTPase"/>
</dbReference>
<feature type="domain" description="ABC transporter" evidence="14">
    <location>
        <begin position="341"/>
        <end position="576"/>
    </location>
</feature>
<name>A0A2N6VR93_9MICO</name>
<evidence type="ECO:0000256" key="3">
    <source>
        <dbReference type="ARBA" id="ARBA00022475"/>
    </source>
</evidence>
<feature type="transmembrane region" description="Helical" evidence="13">
    <location>
        <begin position="22"/>
        <end position="49"/>
    </location>
</feature>
<evidence type="ECO:0000256" key="5">
    <source>
        <dbReference type="ARBA" id="ARBA00022692"/>
    </source>
</evidence>
<dbReference type="InterPro" id="IPR011527">
    <property type="entry name" value="ABC1_TM_dom"/>
</dbReference>
<keyword evidence="2" id="KW-0813">Transport</keyword>
<feature type="transmembrane region" description="Helical" evidence="13">
    <location>
        <begin position="145"/>
        <end position="162"/>
    </location>
</feature>
<feature type="transmembrane region" description="Helical" evidence="13">
    <location>
        <begin position="168"/>
        <end position="185"/>
    </location>
</feature>
<dbReference type="SUPFAM" id="SSF90123">
    <property type="entry name" value="ABC transporter transmembrane region"/>
    <property type="match status" value="2"/>
</dbReference>
<dbReference type="GO" id="GO:0005886">
    <property type="term" value="C:plasma membrane"/>
    <property type="evidence" value="ECO:0007669"/>
    <property type="project" value="UniProtKB-SubCell"/>
</dbReference>
<dbReference type="InterPro" id="IPR039421">
    <property type="entry name" value="Type_1_exporter"/>
</dbReference>
<dbReference type="GO" id="GO:0140359">
    <property type="term" value="F:ABC-type transporter activity"/>
    <property type="evidence" value="ECO:0007669"/>
    <property type="project" value="InterPro"/>
</dbReference>
<feature type="transmembrane region" description="Helical" evidence="13">
    <location>
        <begin position="762"/>
        <end position="782"/>
    </location>
</feature>
<evidence type="ECO:0000256" key="4">
    <source>
        <dbReference type="ARBA" id="ARBA00022519"/>
    </source>
</evidence>
<dbReference type="Proteomes" id="UP000235598">
    <property type="component" value="Unassembled WGS sequence"/>
</dbReference>
<dbReference type="InterPro" id="IPR036640">
    <property type="entry name" value="ABC1_TM_sf"/>
</dbReference>
<feature type="transmembrane region" description="Helical" evidence="13">
    <location>
        <begin position="867"/>
        <end position="889"/>
    </location>
</feature>
<dbReference type="PROSITE" id="PS50929">
    <property type="entry name" value="ABC_TM1F"/>
    <property type="match status" value="2"/>
</dbReference>
<feature type="transmembrane region" description="Helical" evidence="13">
    <location>
        <begin position="652"/>
        <end position="674"/>
    </location>
</feature>
<dbReference type="SUPFAM" id="SSF52540">
    <property type="entry name" value="P-loop containing nucleoside triphosphate hydrolases"/>
    <property type="match status" value="2"/>
</dbReference>
<dbReference type="AlphaFoldDB" id="A0A2N6VR93"/>
<evidence type="ECO:0000256" key="8">
    <source>
        <dbReference type="ARBA" id="ARBA00022989"/>
    </source>
</evidence>
<accession>A0A2N6VR93</accession>
<evidence type="ECO:0000259" key="14">
    <source>
        <dbReference type="PROSITE" id="PS50893"/>
    </source>
</evidence>
<feature type="transmembrane region" description="Helical" evidence="13">
    <location>
        <begin position="788"/>
        <end position="805"/>
    </location>
</feature>
<dbReference type="PANTHER" id="PTHR24221:SF397">
    <property type="entry name" value="ABC TRANSPORTER, ATP-BINDING TRANSMEMBRANE PROTEIN"/>
    <property type="match status" value="1"/>
</dbReference>
<feature type="domain" description="ABC transmembrane type-1" evidence="15">
    <location>
        <begin position="25"/>
        <end position="308"/>
    </location>
</feature>
<comment type="caution">
    <text evidence="17">The sequence shown here is derived from an EMBL/GenBank/DDBJ whole genome shotgun (WGS) entry which is preliminary data.</text>
</comment>
<evidence type="ECO:0000313" key="19">
    <source>
        <dbReference type="Proteomes" id="UP000809290"/>
    </source>
</evidence>
<gene>
    <name evidence="17" type="ORF">CJ199_04115</name>
    <name evidence="16" type="ORF">JOE56_001990</name>
</gene>
<evidence type="ECO:0000259" key="15">
    <source>
        <dbReference type="PROSITE" id="PS50929"/>
    </source>
</evidence>
<dbReference type="RefSeq" id="WP_102238195.1">
    <property type="nucleotide sequence ID" value="NZ_BAAAIM010000005.1"/>
</dbReference>
<keyword evidence="9 13" id="KW-0472">Membrane</keyword>
<dbReference type="OrthoDB" id="9806127at2"/>
<feature type="region of interest" description="Disordered" evidence="12">
    <location>
        <begin position="589"/>
        <end position="626"/>
    </location>
</feature>
<dbReference type="Pfam" id="PF00005">
    <property type="entry name" value="ABC_tran"/>
    <property type="match status" value="2"/>
</dbReference>
<feature type="domain" description="ABC transporter" evidence="14">
    <location>
        <begin position="963"/>
        <end position="1196"/>
    </location>
</feature>
<evidence type="ECO:0000256" key="7">
    <source>
        <dbReference type="ARBA" id="ARBA00022840"/>
    </source>
</evidence>